<gene>
    <name evidence="3" type="ORF">BC938DRAFT_476789</name>
</gene>
<dbReference type="GO" id="GO:0007062">
    <property type="term" value="P:sister chromatid cohesion"/>
    <property type="evidence" value="ECO:0007669"/>
    <property type="project" value="TreeGrafter"/>
</dbReference>
<keyword evidence="4" id="KW-1185">Reference proteome</keyword>
<dbReference type="GO" id="GO:0005634">
    <property type="term" value="C:nucleus"/>
    <property type="evidence" value="ECO:0007669"/>
    <property type="project" value="TreeGrafter"/>
</dbReference>
<proteinExistence type="predicted"/>
<sequence length="115" mass="12944">MDRFQSHLHGVTLNRPPNPPKNRSSSFRPFRHTSTATALNLVSALCDVARIVQNELEVVTRQLQAEQKKRGDRPRIGEREAGLADRSQDLHGKKVKLGEVLAEFFDGWVSAGWRG</sequence>
<evidence type="ECO:0000313" key="3">
    <source>
        <dbReference type="EMBL" id="RUS15897.1"/>
    </source>
</evidence>
<dbReference type="Proteomes" id="UP000274822">
    <property type="component" value="Unassembled WGS sequence"/>
</dbReference>
<dbReference type="AlphaFoldDB" id="A0A433PEF0"/>
<dbReference type="InterPro" id="IPR013721">
    <property type="entry name" value="STAG"/>
</dbReference>
<dbReference type="PANTHER" id="PTHR11199:SF0">
    <property type="entry name" value="LD34181P-RELATED"/>
    <property type="match status" value="1"/>
</dbReference>
<dbReference type="PANTHER" id="PTHR11199">
    <property type="entry name" value="STROMAL ANTIGEN"/>
    <property type="match status" value="1"/>
</dbReference>
<accession>A0A433PEF0</accession>
<reference evidence="3 4" key="1">
    <citation type="journal article" date="2018" name="New Phytol.">
        <title>Phylogenomics of Endogonaceae and evolution of mycorrhizas within Mucoromycota.</title>
        <authorList>
            <person name="Chang Y."/>
            <person name="Desiro A."/>
            <person name="Na H."/>
            <person name="Sandor L."/>
            <person name="Lipzen A."/>
            <person name="Clum A."/>
            <person name="Barry K."/>
            <person name="Grigoriev I.V."/>
            <person name="Martin F.M."/>
            <person name="Stajich J.E."/>
            <person name="Smith M.E."/>
            <person name="Bonito G."/>
            <person name="Spatafora J.W."/>
        </authorList>
    </citation>
    <scope>NUCLEOTIDE SEQUENCE [LARGE SCALE GENOMIC DNA]</scope>
    <source>
        <strain evidence="3 4">AD002</strain>
    </source>
</reference>
<dbReference type="GO" id="GO:0003682">
    <property type="term" value="F:chromatin binding"/>
    <property type="evidence" value="ECO:0007669"/>
    <property type="project" value="TreeGrafter"/>
</dbReference>
<feature type="region of interest" description="Disordered" evidence="1">
    <location>
        <begin position="1"/>
        <end position="30"/>
    </location>
</feature>
<name>A0A433PEF0_9FUNG</name>
<dbReference type="EMBL" id="RBNJ01024960">
    <property type="protein sequence ID" value="RUS15897.1"/>
    <property type="molecule type" value="Genomic_DNA"/>
</dbReference>
<evidence type="ECO:0000313" key="4">
    <source>
        <dbReference type="Proteomes" id="UP000274822"/>
    </source>
</evidence>
<protein>
    <recommendedName>
        <fullName evidence="2">STAG domain-containing protein</fullName>
    </recommendedName>
</protein>
<feature type="domain" description="STAG" evidence="2">
    <location>
        <begin position="24"/>
        <end position="76"/>
    </location>
</feature>
<organism evidence="3 4">
    <name type="scientific">Jimgerdemannia flammicorona</name>
    <dbReference type="NCBI Taxonomy" id="994334"/>
    <lineage>
        <taxon>Eukaryota</taxon>
        <taxon>Fungi</taxon>
        <taxon>Fungi incertae sedis</taxon>
        <taxon>Mucoromycota</taxon>
        <taxon>Mucoromycotina</taxon>
        <taxon>Endogonomycetes</taxon>
        <taxon>Endogonales</taxon>
        <taxon>Endogonaceae</taxon>
        <taxon>Jimgerdemannia</taxon>
    </lineage>
</organism>
<dbReference type="Pfam" id="PF08514">
    <property type="entry name" value="STAG"/>
    <property type="match status" value="1"/>
</dbReference>
<comment type="caution">
    <text evidence="3">The sequence shown here is derived from an EMBL/GenBank/DDBJ whole genome shotgun (WGS) entry which is preliminary data.</text>
</comment>
<dbReference type="InterPro" id="IPR039662">
    <property type="entry name" value="Cohesin_Scc3/SA"/>
</dbReference>
<feature type="compositionally biased region" description="Basic and acidic residues" evidence="1">
    <location>
        <begin position="66"/>
        <end position="87"/>
    </location>
</feature>
<dbReference type="GO" id="GO:0000785">
    <property type="term" value="C:chromatin"/>
    <property type="evidence" value="ECO:0007669"/>
    <property type="project" value="TreeGrafter"/>
</dbReference>
<dbReference type="GO" id="GO:0008278">
    <property type="term" value="C:cohesin complex"/>
    <property type="evidence" value="ECO:0007669"/>
    <property type="project" value="TreeGrafter"/>
</dbReference>
<evidence type="ECO:0000259" key="2">
    <source>
        <dbReference type="Pfam" id="PF08514"/>
    </source>
</evidence>
<evidence type="ECO:0000256" key="1">
    <source>
        <dbReference type="SAM" id="MobiDB-lite"/>
    </source>
</evidence>
<feature type="region of interest" description="Disordered" evidence="1">
    <location>
        <begin position="64"/>
        <end position="87"/>
    </location>
</feature>